<evidence type="ECO:0000256" key="4">
    <source>
        <dbReference type="SAM" id="SignalP"/>
    </source>
</evidence>
<comment type="caution">
    <text evidence="5">The sequence shown here is derived from an EMBL/GenBank/DDBJ whole genome shotgun (WGS) entry which is preliminary data.</text>
</comment>
<evidence type="ECO:0000313" key="6">
    <source>
        <dbReference type="Proteomes" id="UP000246145"/>
    </source>
</evidence>
<evidence type="ECO:0000256" key="3">
    <source>
        <dbReference type="ARBA" id="ARBA00022729"/>
    </source>
</evidence>
<protein>
    <submittedName>
        <fullName evidence="5">NitT/TauT family transport system substrate-binding protein</fullName>
    </submittedName>
</protein>
<dbReference type="Gene3D" id="3.40.190.10">
    <property type="entry name" value="Periplasmic binding protein-like II"/>
    <property type="match status" value="2"/>
</dbReference>
<dbReference type="PANTHER" id="PTHR30024">
    <property type="entry name" value="ALIPHATIC SULFONATES-BINDING PROTEIN-RELATED"/>
    <property type="match status" value="1"/>
</dbReference>
<dbReference type="OrthoDB" id="8877897at2"/>
<sequence>MKRREFLGTAAALLASAGLPGRVFANTDVSVGYTTVSDAAYLFSAVEQGYFGKLGLDVVPRFIPLNPSLPPAIQSGSLTVALETPSVFLQSVDGGLDHVVIAGAAQLSKGTTGAGFVATEASGIKTAQDCVGKTIGAPGLGALLHVAFRKWLRQNGVDDTKVKFVEAAFPQHNDLLRGGSIDGVVTVDPFMGRIVSSGSGRLVSHFLAELPEGMPTLVFVTRRDWAEAHPKEVKAFQQAIAQSAEFVADAANDKAVREQLGKYIKLPPPVLATMEINPPSPSITVEQLNHWVETMAEQDMLKSKPDLSKLIIS</sequence>
<dbReference type="GO" id="GO:0042597">
    <property type="term" value="C:periplasmic space"/>
    <property type="evidence" value="ECO:0007669"/>
    <property type="project" value="UniProtKB-SubCell"/>
</dbReference>
<proteinExistence type="inferred from homology"/>
<dbReference type="PANTHER" id="PTHR30024:SF47">
    <property type="entry name" value="TAURINE-BINDING PERIPLASMIC PROTEIN"/>
    <property type="match status" value="1"/>
</dbReference>
<evidence type="ECO:0000256" key="1">
    <source>
        <dbReference type="ARBA" id="ARBA00004418"/>
    </source>
</evidence>
<comment type="subcellular location">
    <subcellularLocation>
        <location evidence="1">Periplasm</location>
    </subcellularLocation>
</comment>
<dbReference type="EMBL" id="QEKO01000001">
    <property type="protein sequence ID" value="PVY67756.1"/>
    <property type="molecule type" value="Genomic_DNA"/>
</dbReference>
<keyword evidence="3 4" id="KW-0732">Signal</keyword>
<dbReference type="AlphaFoldDB" id="A0A2U1CPE7"/>
<feature type="chain" id="PRO_5015713543" evidence="4">
    <location>
        <begin position="26"/>
        <end position="313"/>
    </location>
</feature>
<dbReference type="STRING" id="1231391.GCA_000308195_01452"/>
<evidence type="ECO:0000313" key="5">
    <source>
        <dbReference type="EMBL" id="PVY67756.1"/>
    </source>
</evidence>
<feature type="signal peptide" evidence="4">
    <location>
        <begin position="1"/>
        <end position="25"/>
    </location>
</feature>
<dbReference type="Pfam" id="PF13379">
    <property type="entry name" value="NMT1_2"/>
    <property type="match status" value="1"/>
</dbReference>
<reference evidence="5 6" key="1">
    <citation type="submission" date="2018-04" db="EMBL/GenBank/DDBJ databases">
        <title>Genomic Encyclopedia of Type Strains, Phase IV (KMG-IV): sequencing the most valuable type-strain genomes for metagenomic binning, comparative biology and taxonomic classification.</title>
        <authorList>
            <person name="Goeker M."/>
        </authorList>
    </citation>
    <scope>NUCLEOTIDE SEQUENCE [LARGE SCALE GENOMIC DNA]</scope>
    <source>
        <strain evidence="5 6">DSM 10065</strain>
    </source>
</reference>
<name>A0A2U1CPE7_9BURK</name>
<dbReference type="RefSeq" id="WP_116517069.1">
    <property type="nucleotide sequence ID" value="NZ_JACCEX010000001.1"/>
</dbReference>
<evidence type="ECO:0000256" key="2">
    <source>
        <dbReference type="ARBA" id="ARBA00010742"/>
    </source>
</evidence>
<accession>A0A2U1CPE7</accession>
<comment type="similarity">
    <text evidence="2">Belongs to the bacterial solute-binding protein SsuA/TauA family.</text>
</comment>
<organism evidence="5 6">
    <name type="scientific">Pusillimonas noertemannii</name>
    <dbReference type="NCBI Taxonomy" id="305977"/>
    <lineage>
        <taxon>Bacteria</taxon>
        <taxon>Pseudomonadati</taxon>
        <taxon>Pseudomonadota</taxon>
        <taxon>Betaproteobacteria</taxon>
        <taxon>Burkholderiales</taxon>
        <taxon>Alcaligenaceae</taxon>
        <taxon>Pusillimonas</taxon>
    </lineage>
</organism>
<gene>
    <name evidence="5" type="ORF">C7440_0139</name>
</gene>
<dbReference type="SUPFAM" id="SSF53850">
    <property type="entry name" value="Periplasmic binding protein-like II"/>
    <property type="match status" value="1"/>
</dbReference>
<keyword evidence="6" id="KW-1185">Reference proteome</keyword>
<dbReference type="Proteomes" id="UP000246145">
    <property type="component" value="Unassembled WGS sequence"/>
</dbReference>